<name>A0A8J3HAW4_9RHOB</name>
<organism evidence="2 3">
    <name type="scientific">Pseudodonghicola xiamenensis</name>
    <dbReference type="NCBI Taxonomy" id="337702"/>
    <lineage>
        <taxon>Bacteria</taxon>
        <taxon>Pseudomonadati</taxon>
        <taxon>Pseudomonadota</taxon>
        <taxon>Alphaproteobacteria</taxon>
        <taxon>Rhodobacterales</taxon>
        <taxon>Paracoccaceae</taxon>
        <taxon>Pseudodonghicola</taxon>
    </lineage>
</organism>
<evidence type="ECO:0000313" key="3">
    <source>
        <dbReference type="Proteomes" id="UP000611500"/>
    </source>
</evidence>
<reference evidence="2" key="1">
    <citation type="journal article" date="2014" name="Int. J. Syst. Evol. Microbiol.">
        <title>Complete genome sequence of Corynebacterium casei LMG S-19264T (=DSM 44701T), isolated from a smear-ripened cheese.</title>
        <authorList>
            <consortium name="US DOE Joint Genome Institute (JGI-PGF)"/>
            <person name="Walter F."/>
            <person name="Albersmeier A."/>
            <person name="Kalinowski J."/>
            <person name="Ruckert C."/>
        </authorList>
    </citation>
    <scope>NUCLEOTIDE SEQUENCE</scope>
    <source>
        <strain evidence="2">CGMCC 1.7081</strain>
    </source>
</reference>
<sequence length="244" mass="27647">MLIVNDRIVIAHMKKCGGASVCKGMIESLPPDTIDYWGYTAAGEEKSALSRRRGKVWKHSPVADILNKLPRSRDTSEIHLVSVRPWWDRVGSYYYHAKRYNGLDAKKYPRVTGMSLSDFIRSEYMDDVERLDQFCSDAEGRLLVDHFVDYDRIDDWYSTIMARLGVANAKLPTYNQGRKKFADGYESLFDAADLAYLRQEFAGEEALRARLHPAPWRIRRSSARPAAPSPRRSAGPPAAPPPPG</sequence>
<evidence type="ECO:0008006" key="4">
    <source>
        <dbReference type="Google" id="ProtNLM"/>
    </source>
</evidence>
<accession>A0A8J3HAW4</accession>
<dbReference type="EMBL" id="BNAP01000019">
    <property type="protein sequence ID" value="GHG97688.1"/>
    <property type="molecule type" value="Genomic_DNA"/>
</dbReference>
<protein>
    <recommendedName>
        <fullName evidence="4">Sulfotransferase family protein</fullName>
    </recommendedName>
</protein>
<dbReference type="RefSeq" id="WP_154664421.1">
    <property type="nucleotide sequence ID" value="NZ_BNAP01000019.1"/>
</dbReference>
<comment type="caution">
    <text evidence="2">The sequence shown here is derived from an EMBL/GenBank/DDBJ whole genome shotgun (WGS) entry which is preliminary data.</text>
</comment>
<feature type="compositionally biased region" description="Low complexity" evidence="1">
    <location>
        <begin position="223"/>
        <end position="236"/>
    </location>
</feature>
<keyword evidence="3" id="KW-1185">Reference proteome</keyword>
<evidence type="ECO:0000313" key="2">
    <source>
        <dbReference type="EMBL" id="GHG97688.1"/>
    </source>
</evidence>
<gene>
    <name evidence="2" type="ORF">GCM10010961_32590</name>
</gene>
<feature type="region of interest" description="Disordered" evidence="1">
    <location>
        <begin position="218"/>
        <end position="244"/>
    </location>
</feature>
<dbReference type="Proteomes" id="UP000611500">
    <property type="component" value="Unassembled WGS sequence"/>
</dbReference>
<reference evidence="2" key="2">
    <citation type="submission" date="2020-09" db="EMBL/GenBank/DDBJ databases">
        <authorList>
            <person name="Sun Q."/>
            <person name="Zhou Y."/>
        </authorList>
    </citation>
    <scope>NUCLEOTIDE SEQUENCE</scope>
    <source>
        <strain evidence="2">CGMCC 1.7081</strain>
    </source>
</reference>
<dbReference type="AlphaFoldDB" id="A0A8J3HAW4"/>
<proteinExistence type="predicted"/>
<evidence type="ECO:0000256" key="1">
    <source>
        <dbReference type="SAM" id="MobiDB-lite"/>
    </source>
</evidence>